<dbReference type="EMBL" id="ANNX02000048">
    <property type="protein sequence ID" value="KYC35876.1"/>
    <property type="molecule type" value="Genomic_DNA"/>
</dbReference>
<organism evidence="1 2">
    <name type="scientific">Scytonema hofmannii PCC 7110</name>
    <dbReference type="NCBI Taxonomy" id="128403"/>
    <lineage>
        <taxon>Bacteria</taxon>
        <taxon>Bacillati</taxon>
        <taxon>Cyanobacteriota</taxon>
        <taxon>Cyanophyceae</taxon>
        <taxon>Nostocales</taxon>
        <taxon>Scytonemataceae</taxon>
        <taxon>Scytonema</taxon>
    </lineage>
</organism>
<dbReference type="STRING" id="128403.WA1_48555"/>
<sequence>MFQENPLTILQIFVSSERDLIQSSIHFVPLRESRLMPLYQQAILPSLQCIAKGHNRGEQDKCVYIVIQIWHLMFHILQKI</sequence>
<gene>
    <name evidence="1" type="ORF">WA1_48555</name>
</gene>
<evidence type="ECO:0000313" key="1">
    <source>
        <dbReference type="EMBL" id="KYC35876.1"/>
    </source>
</evidence>
<keyword evidence="2" id="KW-1185">Reference proteome</keyword>
<comment type="caution">
    <text evidence="1">The sequence shown here is derived from an EMBL/GenBank/DDBJ whole genome shotgun (WGS) entry which is preliminary data.</text>
</comment>
<dbReference type="Proteomes" id="UP000076925">
    <property type="component" value="Unassembled WGS sequence"/>
</dbReference>
<evidence type="ECO:0000313" key="2">
    <source>
        <dbReference type="Proteomes" id="UP000076925"/>
    </source>
</evidence>
<accession>A0A139WTW7</accession>
<reference evidence="1 2" key="1">
    <citation type="journal article" date="2013" name="Genome Biol. Evol.">
        <title>Genomes of Stigonematalean cyanobacteria (subsection V) and the evolution of oxygenic photosynthesis from prokaryotes to plastids.</title>
        <authorList>
            <person name="Dagan T."/>
            <person name="Roettger M."/>
            <person name="Stucken K."/>
            <person name="Landan G."/>
            <person name="Koch R."/>
            <person name="Major P."/>
            <person name="Gould S.B."/>
            <person name="Goremykin V.V."/>
            <person name="Rippka R."/>
            <person name="Tandeau de Marsac N."/>
            <person name="Gugger M."/>
            <person name="Lockhart P.J."/>
            <person name="Allen J.F."/>
            <person name="Brune I."/>
            <person name="Maus I."/>
            <person name="Puhler A."/>
            <person name="Martin W.F."/>
        </authorList>
    </citation>
    <scope>NUCLEOTIDE SEQUENCE [LARGE SCALE GENOMIC DNA]</scope>
    <source>
        <strain evidence="1 2">PCC 7110</strain>
    </source>
</reference>
<proteinExistence type="predicted"/>
<protein>
    <submittedName>
        <fullName evidence="1">Uncharacterized protein</fullName>
    </submittedName>
</protein>
<name>A0A139WTW7_9CYAN</name>
<dbReference type="AlphaFoldDB" id="A0A139WTW7"/>